<organism evidence="3 4">
    <name type="scientific">Paenibacillus vulneris</name>
    <dbReference type="NCBI Taxonomy" id="1133364"/>
    <lineage>
        <taxon>Bacteria</taxon>
        <taxon>Bacillati</taxon>
        <taxon>Bacillota</taxon>
        <taxon>Bacilli</taxon>
        <taxon>Bacillales</taxon>
        <taxon>Paenibacillaceae</taxon>
        <taxon>Paenibacillus</taxon>
    </lineage>
</organism>
<dbReference type="PIRSF" id="PIRSF016184">
    <property type="entry name" value="PhzC_PhzF"/>
    <property type="match status" value="1"/>
</dbReference>
<gene>
    <name evidence="3" type="ORF">ACFQ4B_04420</name>
</gene>
<comment type="caution">
    <text evidence="3">The sequence shown here is derived from an EMBL/GenBank/DDBJ whole genome shotgun (WGS) entry which is preliminary data.</text>
</comment>
<evidence type="ECO:0000313" key="3">
    <source>
        <dbReference type="EMBL" id="MFD1219353.1"/>
    </source>
</evidence>
<sequence>MIPIYTVDAFTSTPFAGNPAAVCILQEFPSDDAWLKKIAAEMNLSETAFLCPMEGSGNYQLRWFTPEKEVDLCGHATLASAKVLWESGVAYRIEQLRFHTKSGLLTAKRLDGGIELNFPAEPVVPCTAPPQLEEAIGFKPQAVYRNRMDMLIEADHEQALRELKPDFRLLKEIPARGLIVTCRSDNPDYDFVSRCFYPSLGINEDPVTGSAHCALAPYWQEKLNKKQFTALQLSARTGVLKLRLTDNRVHIQGQAVIMVKGLLLH</sequence>
<keyword evidence="2" id="KW-0413">Isomerase</keyword>
<dbReference type="Proteomes" id="UP001597180">
    <property type="component" value="Unassembled WGS sequence"/>
</dbReference>
<protein>
    <submittedName>
        <fullName evidence="3">PhzF family phenazine biosynthesis protein</fullName>
    </submittedName>
</protein>
<dbReference type="RefSeq" id="WP_079913801.1">
    <property type="nucleotide sequence ID" value="NZ_BAABJG010000002.1"/>
</dbReference>
<dbReference type="InterPro" id="IPR003719">
    <property type="entry name" value="Phenazine_PhzF-like"/>
</dbReference>
<evidence type="ECO:0000256" key="2">
    <source>
        <dbReference type="ARBA" id="ARBA00023235"/>
    </source>
</evidence>
<dbReference type="Gene3D" id="3.10.310.10">
    <property type="entry name" value="Diaminopimelate Epimerase, Chain A, domain 1"/>
    <property type="match status" value="2"/>
</dbReference>
<dbReference type="EMBL" id="JBHTLU010000009">
    <property type="protein sequence ID" value="MFD1219353.1"/>
    <property type="molecule type" value="Genomic_DNA"/>
</dbReference>
<dbReference type="SUPFAM" id="SSF54506">
    <property type="entry name" value="Diaminopimelate epimerase-like"/>
    <property type="match status" value="1"/>
</dbReference>
<dbReference type="PANTHER" id="PTHR13774">
    <property type="entry name" value="PHENAZINE BIOSYNTHESIS PROTEIN"/>
    <property type="match status" value="1"/>
</dbReference>
<accession>A0ABW3UEL5</accession>
<proteinExistence type="inferred from homology"/>
<dbReference type="NCBIfam" id="TIGR00654">
    <property type="entry name" value="PhzF_family"/>
    <property type="match status" value="1"/>
</dbReference>
<dbReference type="PANTHER" id="PTHR13774:SF17">
    <property type="entry name" value="PHENAZINE BIOSYNTHESIS-LIKE DOMAIN-CONTAINING PROTEIN"/>
    <property type="match status" value="1"/>
</dbReference>
<comment type="similarity">
    <text evidence="1">Belongs to the PhzF family.</text>
</comment>
<dbReference type="Pfam" id="PF02567">
    <property type="entry name" value="PhzC-PhzF"/>
    <property type="match status" value="1"/>
</dbReference>
<evidence type="ECO:0000313" key="4">
    <source>
        <dbReference type="Proteomes" id="UP001597180"/>
    </source>
</evidence>
<keyword evidence="4" id="KW-1185">Reference proteome</keyword>
<evidence type="ECO:0000256" key="1">
    <source>
        <dbReference type="ARBA" id="ARBA00008270"/>
    </source>
</evidence>
<reference evidence="4" key="1">
    <citation type="journal article" date="2019" name="Int. J. Syst. Evol. Microbiol.">
        <title>The Global Catalogue of Microorganisms (GCM) 10K type strain sequencing project: providing services to taxonomists for standard genome sequencing and annotation.</title>
        <authorList>
            <consortium name="The Broad Institute Genomics Platform"/>
            <consortium name="The Broad Institute Genome Sequencing Center for Infectious Disease"/>
            <person name="Wu L."/>
            <person name="Ma J."/>
        </authorList>
    </citation>
    <scope>NUCLEOTIDE SEQUENCE [LARGE SCALE GENOMIC DNA]</scope>
    <source>
        <strain evidence="4">CCUG 53270</strain>
    </source>
</reference>
<name>A0ABW3UEL5_9BACL</name>